<accession>A0A177EHV9</accession>
<comment type="caution">
    <text evidence="1">The sequence shown here is derived from an EMBL/GenBank/DDBJ whole genome shotgun (WGS) entry which is preliminary data.</text>
</comment>
<keyword evidence="2" id="KW-1185">Reference proteome</keyword>
<evidence type="ECO:0000313" key="1">
    <source>
        <dbReference type="EMBL" id="OAG31563.1"/>
    </source>
</evidence>
<dbReference type="Proteomes" id="UP000185944">
    <property type="component" value="Unassembled WGS sequence"/>
</dbReference>
<dbReference type="GeneID" id="93646388"/>
<gene>
    <name evidence="1" type="ORF">NEDG_00038</name>
</gene>
<proteinExistence type="predicted"/>
<dbReference type="OrthoDB" id="2187486at2759"/>
<name>A0A177EHV9_9MICR</name>
<dbReference type="RefSeq" id="XP_067545164.1">
    <property type="nucleotide sequence ID" value="XM_067687456.1"/>
</dbReference>
<sequence length="167" mass="18444">MDALARKECCLRILSILSALKDTFLEQGELETNMAEIHRLIALLRREQTSPAPAIESLPDAPVPTLVVNGTEIENSPSSGIRITKTEIAGLAEFLRSHTPSAIDRSNAFHSTAEYVAALSEERVCLGCFRRSSPYDLTIPLVLLQRGGKVLSYHTHCYQRLGHKDAM</sequence>
<dbReference type="EMBL" id="LTDL01000014">
    <property type="protein sequence ID" value="OAG31563.1"/>
    <property type="molecule type" value="Genomic_DNA"/>
</dbReference>
<reference evidence="1 2" key="1">
    <citation type="submission" date="2016-02" db="EMBL/GenBank/DDBJ databases">
        <title>Discovery of a natural microsporidian pathogen with a broad tissue tropism in Caenorhabditis elegans.</title>
        <authorList>
            <person name="Luallen R.J."/>
            <person name="Reinke A.W."/>
            <person name="Tong L."/>
            <person name="Botts M.R."/>
            <person name="Felix M.-A."/>
            <person name="Troemel E.R."/>
        </authorList>
    </citation>
    <scope>NUCLEOTIDE SEQUENCE [LARGE SCALE GENOMIC DNA]</scope>
    <source>
        <strain evidence="1 2">JUm2807</strain>
    </source>
</reference>
<dbReference type="AlphaFoldDB" id="A0A177EHV9"/>
<protein>
    <submittedName>
        <fullName evidence="1">Uncharacterized protein</fullName>
    </submittedName>
</protein>
<evidence type="ECO:0000313" key="2">
    <source>
        <dbReference type="Proteomes" id="UP000185944"/>
    </source>
</evidence>
<organism evidence="1 2">
    <name type="scientific">Nematocida displodere</name>
    <dbReference type="NCBI Taxonomy" id="1805483"/>
    <lineage>
        <taxon>Eukaryota</taxon>
        <taxon>Fungi</taxon>
        <taxon>Fungi incertae sedis</taxon>
        <taxon>Microsporidia</taxon>
        <taxon>Nematocida</taxon>
    </lineage>
</organism>
<dbReference type="VEuPathDB" id="MicrosporidiaDB:NEDG_00038"/>